<feature type="region of interest" description="Disordered" evidence="3">
    <location>
        <begin position="21"/>
        <end position="41"/>
    </location>
</feature>
<name>A0A8E0KIL0_9CAUL</name>
<sequence>MERGGFGAHAGAGVLRRLSGRLSGGGGRGNPVQRGLLPAGGSGRQLFERIEGDYFTVLGMPLWPVLAELRTRGILAS</sequence>
<evidence type="ECO:0000313" key="5">
    <source>
        <dbReference type="Proteomes" id="UP000016569"/>
    </source>
</evidence>
<proteinExistence type="predicted"/>
<keyword evidence="5" id="KW-1185">Reference proteome</keyword>
<comment type="caution">
    <text evidence="4">The sequence shown here is derived from an EMBL/GenBank/DDBJ whole genome shotgun (WGS) entry which is preliminary data.</text>
</comment>
<evidence type="ECO:0000256" key="3">
    <source>
        <dbReference type="SAM" id="MobiDB-lite"/>
    </source>
</evidence>
<reference evidence="5" key="1">
    <citation type="journal article" date="2013" name="Genome Announc.">
        <title>Draft Genome Sequence of the Dimorphic Prosthecate Bacterium Brevundimonas abyssalis TAR-001T.</title>
        <authorList>
            <person name="Tsubouchi T."/>
            <person name="Nishi S."/>
            <person name="Usui K."/>
            <person name="Shimane Y."/>
            <person name="Takaki Y."/>
            <person name="Maruyama T."/>
            <person name="Hatada Y."/>
        </authorList>
    </citation>
    <scope>NUCLEOTIDE SEQUENCE [LARGE SCALE GENOMIC DNA]</scope>
    <source>
        <strain evidence="5">TAR-001</strain>
    </source>
</reference>
<keyword evidence="1" id="KW-0378">Hydrolase</keyword>
<evidence type="ECO:0000313" key="4">
    <source>
        <dbReference type="EMBL" id="GAD58883.1"/>
    </source>
</evidence>
<gene>
    <name evidence="4" type="ORF">MBEBAB_1133</name>
</gene>
<dbReference type="SUPFAM" id="SSF52972">
    <property type="entry name" value="ITPase-like"/>
    <property type="match status" value="1"/>
</dbReference>
<dbReference type="Proteomes" id="UP000016569">
    <property type="component" value="Unassembled WGS sequence"/>
</dbReference>
<dbReference type="InterPro" id="IPR029001">
    <property type="entry name" value="ITPase-like_fam"/>
</dbReference>
<evidence type="ECO:0000256" key="1">
    <source>
        <dbReference type="ARBA" id="ARBA00022801"/>
    </source>
</evidence>
<dbReference type="EMBL" id="BATC01000013">
    <property type="protein sequence ID" value="GAD58883.1"/>
    <property type="molecule type" value="Genomic_DNA"/>
</dbReference>
<dbReference type="GO" id="GO:0009117">
    <property type="term" value="P:nucleotide metabolic process"/>
    <property type="evidence" value="ECO:0007669"/>
    <property type="project" value="UniProtKB-KW"/>
</dbReference>
<accession>A0A8E0KIL0</accession>
<dbReference type="GO" id="GO:0016787">
    <property type="term" value="F:hydrolase activity"/>
    <property type="evidence" value="ECO:0007669"/>
    <property type="project" value="UniProtKB-KW"/>
</dbReference>
<keyword evidence="2" id="KW-0546">Nucleotide metabolism</keyword>
<evidence type="ECO:0000256" key="2">
    <source>
        <dbReference type="ARBA" id="ARBA00023080"/>
    </source>
</evidence>
<protein>
    <submittedName>
        <fullName evidence="4">Septum formation protein Maf</fullName>
    </submittedName>
</protein>
<dbReference type="AlphaFoldDB" id="A0A8E0KIL0"/>
<organism evidence="4 5">
    <name type="scientific">Brevundimonas abyssalis TAR-001</name>
    <dbReference type="NCBI Taxonomy" id="1391729"/>
    <lineage>
        <taxon>Bacteria</taxon>
        <taxon>Pseudomonadati</taxon>
        <taxon>Pseudomonadota</taxon>
        <taxon>Alphaproteobacteria</taxon>
        <taxon>Caulobacterales</taxon>
        <taxon>Caulobacteraceae</taxon>
        <taxon>Brevundimonas</taxon>
    </lineage>
</organism>